<dbReference type="Pfam" id="PF04717">
    <property type="entry name" value="Phage_base_V"/>
    <property type="match status" value="1"/>
</dbReference>
<dbReference type="AlphaFoldDB" id="Q31Q99"/>
<dbReference type="Gene3D" id="6.20.150.10">
    <property type="match status" value="1"/>
</dbReference>
<evidence type="ECO:0000313" key="3">
    <source>
        <dbReference type="EMBL" id="ABB56770.1"/>
    </source>
</evidence>
<dbReference type="NCBIfam" id="TIGR01644">
    <property type="entry name" value="phage_P2_V"/>
    <property type="match status" value="1"/>
</dbReference>
<dbReference type="OrthoDB" id="6155at2"/>
<evidence type="ECO:0000259" key="2">
    <source>
        <dbReference type="Pfam" id="PF04717"/>
    </source>
</evidence>
<dbReference type="InterPro" id="IPR013046">
    <property type="entry name" value="GpV/Gp45"/>
</dbReference>
<accession>Q31Q99</accession>
<dbReference type="eggNOG" id="COG4540">
    <property type="taxonomic scope" value="Bacteria"/>
</dbReference>
<evidence type="ECO:0000256" key="1">
    <source>
        <dbReference type="SAM" id="MobiDB-lite"/>
    </source>
</evidence>
<gene>
    <name evidence="3" type="ordered locus">Synpcc7942_0738</name>
</gene>
<protein>
    <submittedName>
        <fullName evidence="3">Phage baseplate assembly protein V</fullName>
    </submittedName>
</protein>
<proteinExistence type="predicted"/>
<evidence type="ECO:0000313" key="4">
    <source>
        <dbReference type="Proteomes" id="UP000889800"/>
    </source>
</evidence>
<feature type="domain" description="Gp5/Type VI secretion system Vgr protein OB-fold" evidence="2">
    <location>
        <begin position="34"/>
        <end position="108"/>
    </location>
</feature>
<dbReference type="HOGENOM" id="CLU_088884_5_0_3"/>
<dbReference type="Gene3D" id="2.40.50.230">
    <property type="entry name" value="Gp5 N-terminal domain"/>
    <property type="match status" value="1"/>
</dbReference>
<dbReference type="Proteomes" id="UP000889800">
    <property type="component" value="Chromosome"/>
</dbReference>
<dbReference type="BioCyc" id="SYNEL:SYNPCC7942_0738-MONOMER"/>
<dbReference type="InterPro" id="IPR037026">
    <property type="entry name" value="Vgr_OB-fold_dom_sf"/>
</dbReference>
<dbReference type="EMBL" id="CP000100">
    <property type="protein sequence ID" value="ABB56770.1"/>
    <property type="molecule type" value="Genomic_DNA"/>
</dbReference>
<dbReference type="DNASU" id="3775910"/>
<sequence length="186" mass="20603">MAPQWLERGDATTSGVGDYEASDHSRRHGNLLRVGRVAEADYPKGLIRVAIEEDEESGEALLLTDWIPWLTQRAGKDRFWWAPEVGEAVVVMAPSGEISQGFAMPGAFSTDYPQIEDKETIQKTQFEDDSIIQYDREAHEYKIDLTAAQGRIVILVQEAQVEAQGDVNVTAEGNVTVTASRIDLNP</sequence>
<name>Q31Q99_SYNE7</name>
<organism evidence="3 4">
    <name type="scientific">Synechococcus elongatus (strain ATCC 33912 / PCC 7942 / FACHB-805)</name>
    <name type="common">Anacystis nidulans R2</name>
    <dbReference type="NCBI Taxonomy" id="1140"/>
    <lineage>
        <taxon>Bacteria</taxon>
        <taxon>Bacillati</taxon>
        <taxon>Cyanobacteriota</taxon>
        <taxon>Cyanophyceae</taxon>
        <taxon>Synechococcales</taxon>
        <taxon>Synechococcaceae</taxon>
        <taxon>Synechococcus</taxon>
    </lineage>
</organism>
<dbReference type="GeneID" id="72429578"/>
<dbReference type="InterPro" id="IPR006531">
    <property type="entry name" value="Gp5/Vgr_OB"/>
</dbReference>
<feature type="region of interest" description="Disordered" evidence="1">
    <location>
        <begin position="1"/>
        <end position="23"/>
    </location>
</feature>
<dbReference type="RefSeq" id="WP_011377697.1">
    <property type="nucleotide sequence ID" value="NC_007604.1"/>
</dbReference>
<reference evidence="4" key="1">
    <citation type="submission" date="2005-08" db="EMBL/GenBank/DDBJ databases">
        <title>Complete sequence of chromosome 1 of Synechococcus elongatus PCC 7942.</title>
        <authorList>
            <consortium name="US DOE Joint Genome Institute"/>
            <person name="Copeland A."/>
            <person name="Lucas S."/>
            <person name="Lapidus A."/>
            <person name="Barry K."/>
            <person name="Detter J.C."/>
            <person name="Glavina T."/>
            <person name="Hammon N."/>
            <person name="Israni S."/>
            <person name="Pitluck S."/>
            <person name="Schmutz J."/>
            <person name="Larimer F."/>
            <person name="Land M."/>
            <person name="Kyrpides N."/>
            <person name="Lykidis A."/>
            <person name="Richardson P."/>
        </authorList>
    </citation>
    <scope>NUCLEOTIDE SEQUENCE [LARGE SCALE GENOMIC DNA]</scope>
    <source>
        <strain evidence="4">ATCC 33912 / PCC 7942 / FACHB-805</strain>
    </source>
</reference>
<keyword evidence="4" id="KW-1185">Reference proteome</keyword>
<dbReference type="STRING" id="1140.Synpcc7942_0738"/>
<dbReference type="PaxDb" id="1140-Synpcc7942_0738"/>
<dbReference type="KEGG" id="syf:Synpcc7942_0738"/>